<dbReference type="PIRSF" id="PIRSF000883">
    <property type="entry name" value="Pesterase_MJ0912"/>
    <property type="match status" value="1"/>
</dbReference>
<evidence type="ECO:0000313" key="3">
    <source>
        <dbReference type="EMBL" id="HAV93216.1"/>
    </source>
</evidence>
<feature type="non-terminal residue" evidence="3">
    <location>
        <position position="219"/>
    </location>
</feature>
<evidence type="ECO:0000256" key="1">
    <source>
        <dbReference type="ARBA" id="ARBA00008950"/>
    </source>
</evidence>
<dbReference type="GO" id="GO:0005737">
    <property type="term" value="C:cytoplasm"/>
    <property type="evidence" value="ECO:0007669"/>
    <property type="project" value="TreeGrafter"/>
</dbReference>
<proteinExistence type="inferred from homology"/>
<evidence type="ECO:0000313" key="4">
    <source>
        <dbReference type="Proteomes" id="UP000264062"/>
    </source>
</evidence>
<name>A0A350HCF0_UNCW3</name>
<dbReference type="SUPFAM" id="SSF56300">
    <property type="entry name" value="Metallo-dependent phosphatases"/>
    <property type="match status" value="1"/>
</dbReference>
<gene>
    <name evidence="3" type="ORF">DCW38_08585</name>
</gene>
<comment type="caution">
    <text evidence="3">The sequence shown here is derived from an EMBL/GenBank/DDBJ whole genome shotgun (WGS) entry which is preliminary data.</text>
</comment>
<accession>A0A350HCF0</accession>
<dbReference type="InterPro" id="IPR024654">
    <property type="entry name" value="Calcineurin-like_PHP_lpxH"/>
</dbReference>
<dbReference type="GO" id="GO:0016791">
    <property type="term" value="F:phosphatase activity"/>
    <property type="evidence" value="ECO:0007669"/>
    <property type="project" value="TreeGrafter"/>
</dbReference>
<sequence length="219" mass="25072">MKYLFISDIHSNLVALDALLKKADGISKKYSLVCIGDIVGYGAQPNECMERITGLTDKIVLGNHDAGVIGKTDIRMFNYSAKEAIIWTREKMSRKHLKRLNDIPYIIAEKNFAVVHSSPSNPEYWNYIDSIYEAQDEFKVTGFELTFIGHTHIPLIYRLKNEEVNMLFDEHLECEKNARYIVNVGSVGQPRNKDNRACAVLFDNEEGTLDYIKAEYNIK</sequence>
<dbReference type="EMBL" id="DMZY01000257">
    <property type="protein sequence ID" value="HAV93216.1"/>
    <property type="molecule type" value="Genomic_DNA"/>
</dbReference>
<comment type="similarity">
    <text evidence="1">Belongs to the metallophosphoesterase superfamily. YfcE family.</text>
</comment>
<dbReference type="Gene3D" id="3.60.21.10">
    <property type="match status" value="1"/>
</dbReference>
<feature type="domain" description="Calcineurin-like phosphoesterase" evidence="2">
    <location>
        <begin position="1"/>
        <end position="201"/>
    </location>
</feature>
<dbReference type="PANTHER" id="PTHR42850:SF2">
    <property type="entry name" value="BLL5683 PROTEIN"/>
    <property type="match status" value="1"/>
</dbReference>
<dbReference type="Pfam" id="PF12850">
    <property type="entry name" value="Metallophos_2"/>
    <property type="match status" value="1"/>
</dbReference>
<reference evidence="3 4" key="1">
    <citation type="journal article" date="2018" name="Nat. Biotechnol.">
        <title>A standardized bacterial taxonomy based on genome phylogeny substantially revises the tree of life.</title>
        <authorList>
            <person name="Parks D.H."/>
            <person name="Chuvochina M."/>
            <person name="Waite D.W."/>
            <person name="Rinke C."/>
            <person name="Skarshewski A."/>
            <person name="Chaumeil P.A."/>
            <person name="Hugenholtz P."/>
        </authorList>
    </citation>
    <scope>NUCLEOTIDE SEQUENCE [LARGE SCALE GENOMIC DNA]</scope>
    <source>
        <strain evidence="3">UBA9956</strain>
    </source>
</reference>
<evidence type="ECO:0000259" key="2">
    <source>
        <dbReference type="Pfam" id="PF12850"/>
    </source>
</evidence>
<dbReference type="InterPro" id="IPR050126">
    <property type="entry name" value="Ap4A_hydrolase"/>
</dbReference>
<protein>
    <submittedName>
        <fullName evidence="3">Metallophosphoesterase</fullName>
    </submittedName>
</protein>
<dbReference type="Proteomes" id="UP000264062">
    <property type="component" value="Unassembled WGS sequence"/>
</dbReference>
<dbReference type="InterPro" id="IPR029052">
    <property type="entry name" value="Metallo-depent_PP-like"/>
</dbReference>
<organism evidence="3 4">
    <name type="scientific">candidate division WOR-3 bacterium</name>
    <dbReference type="NCBI Taxonomy" id="2052148"/>
    <lineage>
        <taxon>Bacteria</taxon>
        <taxon>Bacteria division WOR-3</taxon>
    </lineage>
</organism>
<dbReference type="AlphaFoldDB" id="A0A350HCF0"/>
<dbReference type="CDD" id="cd00838">
    <property type="entry name" value="MPP_superfamily"/>
    <property type="match status" value="1"/>
</dbReference>
<dbReference type="PANTHER" id="PTHR42850">
    <property type="entry name" value="METALLOPHOSPHOESTERASE"/>
    <property type="match status" value="1"/>
</dbReference>
<dbReference type="InterPro" id="IPR011152">
    <property type="entry name" value="Pesterase_MJ0912"/>
</dbReference>